<dbReference type="EMBL" id="QQZY01000002">
    <property type="protein sequence ID" value="RDI75225.1"/>
    <property type="molecule type" value="Genomic_DNA"/>
</dbReference>
<protein>
    <submittedName>
        <fullName evidence="1">Uncharacterized protein</fullName>
    </submittedName>
</protein>
<name>A0A7M2YYJ2_9ACTN</name>
<proteinExistence type="predicted"/>
<reference evidence="2" key="2">
    <citation type="journal article" date="2019" name="MicrobiologyOpen">
        <title>High-quality draft genome sequence of Gaiella occulta isolated from a 150 meter deep mineral water borehole and comparison with the genome sequences of other deep-branching lineages of the phylum Actinobacteria.</title>
        <authorList>
            <person name="Severino R."/>
            <person name="Froufe H.J.C."/>
            <person name="Barroso C."/>
            <person name="Albuquerque L."/>
            <person name="Lobo-da-Cunha A."/>
            <person name="da Costa M.S."/>
            <person name="Egas C."/>
        </authorList>
    </citation>
    <scope>NUCLEOTIDE SEQUENCE [LARGE SCALE GENOMIC DNA]</scope>
    <source>
        <strain evidence="2">F2-233</strain>
    </source>
</reference>
<sequence length="67" mass="7077">MHATPSEIHGVGDAAEILAARFETLVWHGCEPEHALAIAGAPDVELLDALDLVARDCPARLILPILA</sequence>
<dbReference type="Proteomes" id="UP000254134">
    <property type="component" value="Unassembled WGS sequence"/>
</dbReference>
<gene>
    <name evidence="1" type="ORF">Gocc_1023</name>
</gene>
<reference evidence="1 2" key="1">
    <citation type="submission" date="2018-07" db="EMBL/GenBank/DDBJ databases">
        <title>High-quality-draft genome sequence of Gaiella occulta.</title>
        <authorList>
            <person name="Severino R."/>
            <person name="Froufe H.J.C."/>
            <person name="Rainey F.A."/>
            <person name="Barroso C."/>
            <person name="Albuquerque L."/>
            <person name="Lobo-Da-Cunha A."/>
            <person name="Da Costa M.S."/>
            <person name="Egas C."/>
        </authorList>
    </citation>
    <scope>NUCLEOTIDE SEQUENCE [LARGE SCALE GENOMIC DNA]</scope>
    <source>
        <strain evidence="1 2">F2-233</strain>
    </source>
</reference>
<evidence type="ECO:0000313" key="1">
    <source>
        <dbReference type="EMBL" id="RDI75225.1"/>
    </source>
</evidence>
<keyword evidence="2" id="KW-1185">Reference proteome</keyword>
<organism evidence="1 2">
    <name type="scientific">Gaiella occulta</name>
    <dbReference type="NCBI Taxonomy" id="1002870"/>
    <lineage>
        <taxon>Bacteria</taxon>
        <taxon>Bacillati</taxon>
        <taxon>Actinomycetota</taxon>
        <taxon>Thermoleophilia</taxon>
        <taxon>Gaiellales</taxon>
        <taxon>Gaiellaceae</taxon>
        <taxon>Gaiella</taxon>
    </lineage>
</organism>
<dbReference type="RefSeq" id="WP_181813383.1">
    <property type="nucleotide sequence ID" value="NZ_QQZY01000002.1"/>
</dbReference>
<comment type="caution">
    <text evidence="1">The sequence shown here is derived from an EMBL/GenBank/DDBJ whole genome shotgun (WGS) entry which is preliminary data.</text>
</comment>
<accession>A0A7M2YYJ2</accession>
<dbReference type="AlphaFoldDB" id="A0A7M2YYJ2"/>
<evidence type="ECO:0000313" key="2">
    <source>
        <dbReference type="Proteomes" id="UP000254134"/>
    </source>
</evidence>